<dbReference type="Proteomes" id="UP000092124">
    <property type="component" value="Unassembled WGS sequence"/>
</dbReference>
<gene>
    <name evidence="1" type="ORF">A6R68_11974</name>
</gene>
<comment type="caution">
    <text evidence="1">The sequence shown here is derived from an EMBL/GenBank/DDBJ whole genome shotgun (WGS) entry which is preliminary data.</text>
</comment>
<feature type="non-terminal residue" evidence="1">
    <location>
        <position position="1"/>
    </location>
</feature>
<keyword evidence="2" id="KW-1185">Reference proteome</keyword>
<dbReference type="SUPFAM" id="SSF55347">
    <property type="entry name" value="Glyceraldehyde-3-phosphate dehydrogenase-like, C-terminal domain"/>
    <property type="match status" value="1"/>
</dbReference>
<evidence type="ECO:0000313" key="2">
    <source>
        <dbReference type="Proteomes" id="UP000092124"/>
    </source>
</evidence>
<reference evidence="1 2" key="1">
    <citation type="submission" date="2016-06" db="EMBL/GenBank/DDBJ databases">
        <title>The Draft Genome Sequence and Annotation of the Desert Woodrat Neotoma lepida.</title>
        <authorList>
            <person name="Campbell M."/>
            <person name="Oakeson K.F."/>
            <person name="Yandell M."/>
            <person name="Halpert J.R."/>
            <person name="Dearing D."/>
        </authorList>
    </citation>
    <scope>NUCLEOTIDE SEQUENCE [LARGE SCALE GENOMIC DNA]</scope>
    <source>
        <strain evidence="1">417</strain>
        <tissue evidence="1">Liver</tissue>
    </source>
</reference>
<feature type="non-terminal residue" evidence="1">
    <location>
        <position position="69"/>
    </location>
</feature>
<dbReference type="AlphaFoldDB" id="A0A1A6FSG4"/>
<proteinExistence type="predicted"/>
<name>A0A1A6FSG4_NEOLE</name>
<sequence>VTHDNFSSLEELMNTSHAINATEKTITKDMPEPNGCCIHTASHLSIQNVSFMNLTFYLEEVYIYNDLKK</sequence>
<protein>
    <submittedName>
        <fullName evidence="1">Uncharacterized protein</fullName>
    </submittedName>
</protein>
<dbReference type="EMBL" id="LZPO01118902">
    <property type="protein sequence ID" value="OBS56901.1"/>
    <property type="molecule type" value="Genomic_DNA"/>
</dbReference>
<organism evidence="1 2">
    <name type="scientific">Neotoma lepida</name>
    <name type="common">Desert woodrat</name>
    <dbReference type="NCBI Taxonomy" id="56216"/>
    <lineage>
        <taxon>Eukaryota</taxon>
        <taxon>Metazoa</taxon>
        <taxon>Chordata</taxon>
        <taxon>Craniata</taxon>
        <taxon>Vertebrata</taxon>
        <taxon>Euteleostomi</taxon>
        <taxon>Mammalia</taxon>
        <taxon>Eutheria</taxon>
        <taxon>Euarchontoglires</taxon>
        <taxon>Glires</taxon>
        <taxon>Rodentia</taxon>
        <taxon>Myomorpha</taxon>
        <taxon>Muroidea</taxon>
        <taxon>Cricetidae</taxon>
        <taxon>Neotominae</taxon>
        <taxon>Neotoma</taxon>
    </lineage>
</organism>
<evidence type="ECO:0000313" key="1">
    <source>
        <dbReference type="EMBL" id="OBS56901.1"/>
    </source>
</evidence>
<accession>A0A1A6FSG4</accession>